<dbReference type="Gene3D" id="3.90.1150.10">
    <property type="entry name" value="Aspartate Aminotransferase, domain 1"/>
    <property type="match status" value="1"/>
</dbReference>
<dbReference type="EMBL" id="SGXM01000010">
    <property type="protein sequence ID" value="RZT30826.1"/>
    <property type="molecule type" value="Genomic_DNA"/>
</dbReference>
<dbReference type="CDD" id="cd00616">
    <property type="entry name" value="AHBA_syn"/>
    <property type="match status" value="1"/>
</dbReference>
<dbReference type="Pfam" id="PF01041">
    <property type="entry name" value="DegT_DnrJ_EryC1"/>
    <property type="match status" value="1"/>
</dbReference>
<evidence type="ECO:0000256" key="2">
    <source>
        <dbReference type="PIRSR" id="PIRSR000390-1"/>
    </source>
</evidence>
<reference evidence="5 6" key="1">
    <citation type="journal article" date="2015" name="Stand. Genomic Sci.">
        <title>Genomic Encyclopedia of Bacterial and Archaeal Type Strains, Phase III: the genomes of soil and plant-associated and newly described type strains.</title>
        <authorList>
            <person name="Whitman W.B."/>
            <person name="Woyke T."/>
            <person name="Klenk H.P."/>
            <person name="Zhou Y."/>
            <person name="Lilburn T.G."/>
            <person name="Beck B.J."/>
            <person name="De Vos P."/>
            <person name="Vandamme P."/>
            <person name="Eisen J.A."/>
            <person name="Garrity G."/>
            <person name="Hugenholtz P."/>
            <person name="Kyrpides N.C."/>
        </authorList>
    </citation>
    <scope>NUCLEOTIDE SEQUENCE [LARGE SCALE GENOMIC DNA]</scope>
    <source>
        <strain evidence="5 6">ASC-9842</strain>
    </source>
</reference>
<protein>
    <submittedName>
        <fullName evidence="5">dTDP-4-amino-4,6-dideoxygalactose transaminase</fullName>
    </submittedName>
</protein>
<proteinExistence type="inferred from homology"/>
<keyword evidence="3 4" id="KW-0663">Pyridoxal phosphate</keyword>
<feature type="modified residue" description="N6-(pyridoxal phosphate)lysine" evidence="3">
    <location>
        <position position="182"/>
    </location>
</feature>
<evidence type="ECO:0000313" key="5">
    <source>
        <dbReference type="EMBL" id="RZT30826.1"/>
    </source>
</evidence>
<dbReference type="PANTHER" id="PTHR30244">
    <property type="entry name" value="TRANSAMINASE"/>
    <property type="match status" value="1"/>
</dbReference>
<evidence type="ECO:0000256" key="4">
    <source>
        <dbReference type="RuleBase" id="RU004508"/>
    </source>
</evidence>
<dbReference type="InterPro" id="IPR015421">
    <property type="entry name" value="PyrdxlP-dep_Trfase_major"/>
</dbReference>
<dbReference type="SUPFAM" id="SSF53383">
    <property type="entry name" value="PLP-dependent transferases"/>
    <property type="match status" value="1"/>
</dbReference>
<gene>
    <name evidence="5" type="ORF">EV147_4674</name>
</gene>
<dbReference type="Proteomes" id="UP000291078">
    <property type="component" value="Unassembled WGS sequence"/>
</dbReference>
<dbReference type="GO" id="GO:0000271">
    <property type="term" value="P:polysaccharide biosynthetic process"/>
    <property type="evidence" value="ECO:0007669"/>
    <property type="project" value="TreeGrafter"/>
</dbReference>
<evidence type="ECO:0000256" key="1">
    <source>
        <dbReference type="ARBA" id="ARBA00037999"/>
    </source>
</evidence>
<evidence type="ECO:0000313" key="6">
    <source>
        <dbReference type="Proteomes" id="UP000291078"/>
    </source>
</evidence>
<dbReference type="GO" id="GO:0008483">
    <property type="term" value="F:transaminase activity"/>
    <property type="evidence" value="ECO:0007669"/>
    <property type="project" value="TreeGrafter"/>
</dbReference>
<comment type="similarity">
    <text evidence="1 4">Belongs to the DegT/DnrJ/EryC1 family.</text>
</comment>
<dbReference type="InterPro" id="IPR000653">
    <property type="entry name" value="DegT/StrS_aminotransferase"/>
</dbReference>
<dbReference type="InterPro" id="IPR015422">
    <property type="entry name" value="PyrdxlP-dep_Trfase_small"/>
</dbReference>
<feature type="active site" description="Proton acceptor" evidence="2">
    <location>
        <position position="182"/>
    </location>
</feature>
<keyword evidence="6" id="KW-1185">Reference proteome</keyword>
<evidence type="ECO:0000256" key="3">
    <source>
        <dbReference type="PIRSR" id="PIRSR000390-2"/>
    </source>
</evidence>
<dbReference type="AlphaFoldDB" id="A0A4Q7RCG3"/>
<dbReference type="PIRSF" id="PIRSF000390">
    <property type="entry name" value="PLP_StrS"/>
    <property type="match status" value="1"/>
</dbReference>
<comment type="caution">
    <text evidence="5">The sequence shown here is derived from an EMBL/GenBank/DDBJ whole genome shotgun (WGS) entry which is preliminary data.</text>
</comment>
<accession>A0A4Q7RCG3</accession>
<dbReference type="Gene3D" id="3.40.640.10">
    <property type="entry name" value="Type I PLP-dependent aspartate aminotransferase-like (Major domain)"/>
    <property type="match status" value="1"/>
</dbReference>
<dbReference type="PANTHER" id="PTHR30244:SF34">
    <property type="entry name" value="DTDP-4-AMINO-4,6-DIDEOXYGALACTOSE TRANSAMINASE"/>
    <property type="match status" value="1"/>
</dbReference>
<dbReference type="GO" id="GO:0030170">
    <property type="term" value="F:pyridoxal phosphate binding"/>
    <property type="evidence" value="ECO:0007669"/>
    <property type="project" value="TreeGrafter"/>
</dbReference>
<organism evidence="5 6">
    <name type="scientific">Cupriavidus agavae</name>
    <dbReference type="NCBI Taxonomy" id="1001822"/>
    <lineage>
        <taxon>Bacteria</taxon>
        <taxon>Pseudomonadati</taxon>
        <taxon>Pseudomonadota</taxon>
        <taxon>Betaproteobacteria</taxon>
        <taxon>Burkholderiales</taxon>
        <taxon>Burkholderiaceae</taxon>
        <taxon>Cupriavidus</taxon>
    </lineage>
</organism>
<dbReference type="InterPro" id="IPR015424">
    <property type="entry name" value="PyrdxlP-dep_Trfase"/>
</dbReference>
<dbReference type="OrthoDB" id="9804264at2"/>
<name>A0A4Q7RCG3_9BURK</name>
<sequence length="375" mass="41638">MIPMFKPLIEAEEIQASREALELGWLGMGSYVSAFEEEVKKVIGNDNKYVAALSTGTAGLHVGLLVAGVGPGDEVIVSSFNCSADFQVITQVGADIVFCDCEDDTLCIDLKAAEKLVTPRTKAIIVMDYDCLLCDHDEVAAFAKRHNIRVIHDAAHSFGSYYKGKPVGSFSDITVFSHDPVKTVTCLDGGTIVVSSPEDLKLVHELRLLGMQQPAAVMYKNQRAWTFDVERVGFRYHMINMHGAVGLAQIRKLPVIAESRRTACKEYSRLLAGIAQVRTPKASFEEVNPFLYYIRVPEAHRDNLRAWLKENGVDTGIHWQPGHWFSLWKDCKAGDLSVTNRVGKEILSLPLYSKMDLAIVAEVAAKVRQYFETQV</sequence>